<keyword evidence="6 10" id="KW-0479">Metal-binding</keyword>
<dbReference type="InterPro" id="IPR041891">
    <property type="entry name" value="Alpha_CA_prokaryot-like"/>
</dbReference>
<organism evidence="12 13">
    <name type="scientific">Vibrio aquimaris</name>
    <dbReference type="NCBI Taxonomy" id="2587862"/>
    <lineage>
        <taxon>Bacteria</taxon>
        <taxon>Pseudomonadati</taxon>
        <taxon>Pseudomonadota</taxon>
        <taxon>Gammaproteobacteria</taxon>
        <taxon>Vibrionales</taxon>
        <taxon>Vibrionaceae</taxon>
        <taxon>Vibrio</taxon>
    </lineage>
</organism>
<evidence type="ECO:0000256" key="10">
    <source>
        <dbReference type="RuleBase" id="RU367011"/>
    </source>
</evidence>
<evidence type="ECO:0000313" key="13">
    <source>
        <dbReference type="Proteomes" id="UP000326936"/>
    </source>
</evidence>
<evidence type="ECO:0000256" key="8">
    <source>
        <dbReference type="ARBA" id="ARBA00023239"/>
    </source>
</evidence>
<keyword evidence="13" id="KW-1185">Reference proteome</keyword>
<dbReference type="Gene3D" id="3.10.200.10">
    <property type="entry name" value="Alpha carbonic anhydrase"/>
    <property type="match status" value="1"/>
</dbReference>
<dbReference type="PROSITE" id="PS00162">
    <property type="entry name" value="ALPHA_CA_1"/>
    <property type="match status" value="1"/>
</dbReference>
<reference evidence="12 13" key="1">
    <citation type="submission" date="2019-10" db="EMBL/GenBank/DDBJ databases">
        <title>Complete genome sequence of Vibrio sp. strain THAF100, isolated from non-filtered water from the water column of tank 6 of a marine aquarium containing stony-coral fragments. Water maintained at 26 degree C.</title>
        <authorList>
            <person name="Ruckert C."/>
            <person name="Franco A."/>
            <person name="Kalinowski J."/>
            <person name="Glaeser S."/>
        </authorList>
    </citation>
    <scope>NUCLEOTIDE SEQUENCE [LARGE SCALE GENOMIC DNA]</scope>
    <source>
        <strain evidence="12 13">THAF100</strain>
        <plasmid evidence="13">pthaf100_a</plasmid>
    </source>
</reference>
<dbReference type="Pfam" id="PF00194">
    <property type="entry name" value="Carb_anhydrase"/>
    <property type="match status" value="1"/>
</dbReference>
<dbReference type="InterPro" id="IPR036398">
    <property type="entry name" value="CA_dom_sf"/>
</dbReference>
<comment type="function">
    <text evidence="2 10">Reversible hydration of carbon dioxide.</text>
</comment>
<dbReference type="EC" id="4.2.1.1" evidence="4 10"/>
<dbReference type="InterPro" id="IPR023561">
    <property type="entry name" value="Carbonic_anhydrase_a-class"/>
</dbReference>
<feature type="signal peptide" evidence="10">
    <location>
        <begin position="1"/>
        <end position="21"/>
    </location>
</feature>
<dbReference type="PANTHER" id="PTHR18952">
    <property type="entry name" value="CARBONIC ANHYDRASE"/>
    <property type="match status" value="1"/>
</dbReference>
<feature type="domain" description="Alpha-carbonic anhydrase" evidence="11">
    <location>
        <begin position="22"/>
        <end position="241"/>
    </location>
</feature>
<evidence type="ECO:0000256" key="6">
    <source>
        <dbReference type="ARBA" id="ARBA00022723"/>
    </source>
</evidence>
<evidence type="ECO:0000313" key="12">
    <source>
        <dbReference type="EMBL" id="QFT28757.1"/>
    </source>
</evidence>
<keyword evidence="10" id="KW-0732">Signal</keyword>
<dbReference type="EMBL" id="CP045351">
    <property type="protein sequence ID" value="QFT28757.1"/>
    <property type="molecule type" value="Genomic_DNA"/>
</dbReference>
<dbReference type="Proteomes" id="UP000326936">
    <property type="component" value="Plasmid pTHAF100_a"/>
</dbReference>
<geneLocation type="plasmid" evidence="13">
    <name>pthaf100_a</name>
</geneLocation>
<dbReference type="CDD" id="cd03124">
    <property type="entry name" value="alpha_CA_prokaryotic_like"/>
    <property type="match status" value="1"/>
</dbReference>
<dbReference type="PROSITE" id="PS51144">
    <property type="entry name" value="ALPHA_CA_2"/>
    <property type="match status" value="1"/>
</dbReference>
<dbReference type="KEGG" id="vaq:FIV01_20360"/>
<evidence type="ECO:0000256" key="7">
    <source>
        <dbReference type="ARBA" id="ARBA00022833"/>
    </source>
</evidence>
<evidence type="ECO:0000256" key="9">
    <source>
        <dbReference type="ARBA" id="ARBA00048348"/>
    </source>
</evidence>
<keyword evidence="7 10" id="KW-0862">Zinc</keyword>
<evidence type="ECO:0000256" key="2">
    <source>
        <dbReference type="ARBA" id="ARBA00002904"/>
    </source>
</evidence>
<keyword evidence="12" id="KW-0614">Plasmid</keyword>
<evidence type="ECO:0000259" key="11">
    <source>
        <dbReference type="PROSITE" id="PS51144"/>
    </source>
</evidence>
<dbReference type="InterPro" id="IPR018338">
    <property type="entry name" value="Carbonic_anhydrase_a-class_CS"/>
</dbReference>
<comment type="similarity">
    <text evidence="3 10">Belongs to the alpha-carbonic anhydrase family.</text>
</comment>
<dbReference type="InterPro" id="IPR001148">
    <property type="entry name" value="CA_dom"/>
</dbReference>
<evidence type="ECO:0000256" key="5">
    <source>
        <dbReference type="ARBA" id="ARBA00014628"/>
    </source>
</evidence>
<comment type="cofactor">
    <cofactor evidence="1 10">
        <name>Zn(2+)</name>
        <dbReference type="ChEBI" id="CHEBI:29105"/>
    </cofactor>
</comment>
<dbReference type="SMART" id="SM01057">
    <property type="entry name" value="Carb_anhydrase"/>
    <property type="match status" value="1"/>
</dbReference>
<evidence type="ECO:0000256" key="1">
    <source>
        <dbReference type="ARBA" id="ARBA00001947"/>
    </source>
</evidence>
<dbReference type="GO" id="GO:0008270">
    <property type="term" value="F:zinc ion binding"/>
    <property type="evidence" value="ECO:0007669"/>
    <property type="project" value="UniProtKB-UniRule"/>
</dbReference>
<protein>
    <recommendedName>
        <fullName evidence="5 10">Carbonic anhydrase</fullName>
        <ecNumber evidence="4 10">4.2.1.1</ecNumber>
    </recommendedName>
</protein>
<accession>A0A5P9CSF8</accession>
<proteinExistence type="inferred from homology"/>
<name>A0A5P9CSF8_9VIBR</name>
<evidence type="ECO:0000256" key="4">
    <source>
        <dbReference type="ARBA" id="ARBA00012925"/>
    </source>
</evidence>
<dbReference type="PANTHER" id="PTHR18952:SF265">
    <property type="entry name" value="CARBONIC ANHYDRASE"/>
    <property type="match status" value="1"/>
</dbReference>
<dbReference type="SUPFAM" id="SSF51069">
    <property type="entry name" value="Carbonic anhydrase"/>
    <property type="match status" value="1"/>
</dbReference>
<evidence type="ECO:0000256" key="3">
    <source>
        <dbReference type="ARBA" id="ARBA00010718"/>
    </source>
</evidence>
<dbReference type="GO" id="GO:0004089">
    <property type="term" value="F:carbonate dehydratase activity"/>
    <property type="evidence" value="ECO:0007669"/>
    <property type="project" value="UniProtKB-UniRule"/>
</dbReference>
<sequence length="241" mass="26596" precursor="true">MIKKTIMAMSLMMSMCSITQAAEWGYEGKTGPDHWGEFAKGCALGKNQSPIDINDTVEAELESLNIQYKGMVTGLTNNGHTLQAGVTGDNSFILDGVEFNLVQFHFHTPSENHIKGHTYPLEAHFVNADKAGHLAVVSVMYDLGNGKNEEISKLTESMPKLNQTISLKESFPVADMLPKMTKYYRFNGSLTTPPCSEGVRWIVARSPQALTSEQAQQMQKVMGENNRPLQNKNARVVLASD</sequence>
<comment type="catalytic activity">
    <reaction evidence="9 10">
        <text>hydrogencarbonate + H(+) = CO2 + H2O</text>
        <dbReference type="Rhea" id="RHEA:10748"/>
        <dbReference type="ChEBI" id="CHEBI:15377"/>
        <dbReference type="ChEBI" id="CHEBI:15378"/>
        <dbReference type="ChEBI" id="CHEBI:16526"/>
        <dbReference type="ChEBI" id="CHEBI:17544"/>
        <dbReference type="EC" id="4.2.1.1"/>
    </reaction>
</comment>
<gene>
    <name evidence="12" type="primary">cah</name>
    <name evidence="12" type="ORF">FIV01_20360</name>
</gene>
<feature type="chain" id="PRO_5031611831" description="Carbonic anhydrase" evidence="10">
    <location>
        <begin position="22"/>
        <end position="241"/>
    </location>
</feature>
<dbReference type="AlphaFoldDB" id="A0A5P9CSF8"/>
<keyword evidence="8 10" id="KW-0456">Lyase</keyword>